<dbReference type="GO" id="GO:0030991">
    <property type="term" value="C:intraciliary transport particle A"/>
    <property type="evidence" value="ECO:0007669"/>
    <property type="project" value="TreeGrafter"/>
</dbReference>
<dbReference type="GO" id="GO:0097730">
    <property type="term" value="C:non-motile cilium"/>
    <property type="evidence" value="ECO:0007669"/>
    <property type="project" value="TreeGrafter"/>
</dbReference>
<dbReference type="Proteomes" id="UP000822688">
    <property type="component" value="Chromosome 9"/>
</dbReference>
<protein>
    <submittedName>
        <fullName evidence="3">Uncharacterized protein</fullName>
    </submittedName>
</protein>
<keyword evidence="4" id="KW-1185">Reference proteome</keyword>
<dbReference type="PANTHER" id="PTHR12764:SF4">
    <property type="entry name" value="INTRAFLAGELLAR TRANSPORT PROTEIN 122 HOMOLOG"/>
    <property type="match status" value="1"/>
</dbReference>
<dbReference type="GO" id="GO:1905515">
    <property type="term" value="P:non-motile cilium assembly"/>
    <property type="evidence" value="ECO:0007669"/>
    <property type="project" value="TreeGrafter"/>
</dbReference>
<gene>
    <name evidence="3" type="ORF">KC19_9G104700</name>
</gene>
<organism evidence="3 4">
    <name type="scientific">Ceratodon purpureus</name>
    <name type="common">Fire moss</name>
    <name type="synonym">Dicranum purpureum</name>
    <dbReference type="NCBI Taxonomy" id="3225"/>
    <lineage>
        <taxon>Eukaryota</taxon>
        <taxon>Viridiplantae</taxon>
        <taxon>Streptophyta</taxon>
        <taxon>Embryophyta</taxon>
        <taxon>Bryophyta</taxon>
        <taxon>Bryophytina</taxon>
        <taxon>Bryopsida</taxon>
        <taxon>Dicranidae</taxon>
        <taxon>Pseudoditrichales</taxon>
        <taxon>Ditrichaceae</taxon>
        <taxon>Ceratodon</taxon>
    </lineage>
</organism>
<evidence type="ECO:0000313" key="3">
    <source>
        <dbReference type="EMBL" id="KAG0561941.1"/>
    </source>
</evidence>
<keyword evidence="1" id="KW-0853">WD repeat</keyword>
<dbReference type="AlphaFoldDB" id="A0A8T0GQP8"/>
<accession>A0A8T0GQP8</accession>
<dbReference type="GO" id="GO:0061512">
    <property type="term" value="P:protein localization to cilium"/>
    <property type="evidence" value="ECO:0007669"/>
    <property type="project" value="TreeGrafter"/>
</dbReference>
<dbReference type="InterPro" id="IPR039857">
    <property type="entry name" value="Ift122/121"/>
</dbReference>
<dbReference type="GO" id="GO:0035721">
    <property type="term" value="P:intraciliary retrograde transport"/>
    <property type="evidence" value="ECO:0007669"/>
    <property type="project" value="TreeGrafter"/>
</dbReference>
<sequence>MILCHWGTLQPEHDGVRSVCFNIAFRPDGSHLIAAVGSRVLMYDAADGDLLHSLKGHKDGLLTWTPHGHLVTSPRKSCNFDFDCAVIDPASLGITKLMSWFMLEVIRLH</sequence>
<evidence type="ECO:0000256" key="1">
    <source>
        <dbReference type="ARBA" id="ARBA00022574"/>
    </source>
</evidence>
<comment type="caution">
    <text evidence="3">The sequence shown here is derived from an EMBL/GenBank/DDBJ whole genome shotgun (WGS) entry which is preliminary data.</text>
</comment>
<dbReference type="SUPFAM" id="SSF50969">
    <property type="entry name" value="YVTN repeat-like/Quinoprotein amine dehydrogenase"/>
    <property type="match status" value="1"/>
</dbReference>
<dbReference type="PANTHER" id="PTHR12764">
    <property type="entry name" value="WD REPEAT DOMAIN-RELATED"/>
    <property type="match status" value="1"/>
</dbReference>
<dbReference type="Gene3D" id="2.130.10.10">
    <property type="entry name" value="YVTN repeat-like/Quinoprotein amine dehydrogenase"/>
    <property type="match status" value="1"/>
</dbReference>
<dbReference type="InterPro" id="IPR011044">
    <property type="entry name" value="Quino_amine_DH_bsu"/>
</dbReference>
<dbReference type="EMBL" id="CM026430">
    <property type="protein sequence ID" value="KAG0561941.1"/>
    <property type="molecule type" value="Genomic_DNA"/>
</dbReference>
<dbReference type="InterPro" id="IPR015943">
    <property type="entry name" value="WD40/YVTN_repeat-like_dom_sf"/>
</dbReference>
<reference evidence="3" key="1">
    <citation type="submission" date="2020-06" db="EMBL/GenBank/DDBJ databases">
        <title>WGS assembly of Ceratodon purpureus strain R40.</title>
        <authorList>
            <person name="Carey S.B."/>
            <person name="Jenkins J."/>
            <person name="Shu S."/>
            <person name="Lovell J.T."/>
            <person name="Sreedasyam A."/>
            <person name="Maumus F."/>
            <person name="Tiley G.P."/>
            <person name="Fernandez-Pozo N."/>
            <person name="Barry K."/>
            <person name="Chen C."/>
            <person name="Wang M."/>
            <person name="Lipzen A."/>
            <person name="Daum C."/>
            <person name="Saski C.A."/>
            <person name="Payton A.C."/>
            <person name="Mcbreen J.C."/>
            <person name="Conrad R.E."/>
            <person name="Kollar L.M."/>
            <person name="Olsson S."/>
            <person name="Huttunen S."/>
            <person name="Landis J.B."/>
            <person name="Wickett N.J."/>
            <person name="Johnson M.G."/>
            <person name="Rensing S.A."/>
            <person name="Grimwood J."/>
            <person name="Schmutz J."/>
            <person name="Mcdaniel S.F."/>
        </authorList>
    </citation>
    <scope>NUCLEOTIDE SEQUENCE</scope>
    <source>
        <strain evidence="3">R40</strain>
    </source>
</reference>
<name>A0A8T0GQP8_CERPU</name>
<evidence type="ECO:0000256" key="2">
    <source>
        <dbReference type="ARBA" id="ARBA00022737"/>
    </source>
</evidence>
<keyword evidence="2" id="KW-0677">Repeat</keyword>
<proteinExistence type="predicted"/>
<evidence type="ECO:0000313" key="4">
    <source>
        <dbReference type="Proteomes" id="UP000822688"/>
    </source>
</evidence>